<dbReference type="Proteomes" id="UP001497744">
    <property type="component" value="Unassembled WGS sequence"/>
</dbReference>
<comment type="caution">
    <text evidence="2">The sequence shown here is derived from an EMBL/GenBank/DDBJ whole genome shotgun (WGS) entry which is preliminary data.</text>
</comment>
<evidence type="ECO:0000313" key="2">
    <source>
        <dbReference type="EMBL" id="GIX61996.1"/>
    </source>
</evidence>
<gene>
    <name evidence="2" type="ORF">BcabD6B2_14310</name>
</gene>
<dbReference type="RefSeq" id="XP_067714067.1">
    <property type="nucleotide sequence ID" value="XM_067857966.1"/>
</dbReference>
<sequence>MGEKKSLTDPPTNLKEAIDWLALVGGGFGGSGTGKRSELEKALDQLPGFAEVKTKVFGASKSPQGAILKLANGLGYGFLGYANQGGSFFSGEGIIDQSKGYKSAYAEAQWPSESDQQTCALIFLGSAYVTYYFVTFLYWHCKSGIKGDWIGYRLNQDSTGHRLGQFMKAMGFTVSHLQGKLGHEVAQILGDGYNAFDELDNISNIHLKYSIFHTALIKKASIQPLSCPLTACYRLAQEYFSLKSENTDVKNAMDSIKKQFEKLRGYGADDYSTLKQNIQTFLSKVTTFTPSTIPTATPQQPSPGGSTTSSSQTSPAGPIAGALTTLGLSGGAAAAYILNIAGAKTLVKGLLRIG</sequence>
<dbReference type="AlphaFoldDB" id="A0AAV4LPI7"/>
<dbReference type="GeneID" id="94193479"/>
<keyword evidence="3" id="KW-1185">Reference proteome</keyword>
<proteinExistence type="predicted"/>
<evidence type="ECO:0000256" key="1">
    <source>
        <dbReference type="SAM" id="MobiDB-lite"/>
    </source>
</evidence>
<accession>A0AAV4LPI7</accession>
<organism evidence="2 3">
    <name type="scientific">Babesia caballi</name>
    <dbReference type="NCBI Taxonomy" id="5871"/>
    <lineage>
        <taxon>Eukaryota</taxon>
        <taxon>Sar</taxon>
        <taxon>Alveolata</taxon>
        <taxon>Apicomplexa</taxon>
        <taxon>Aconoidasida</taxon>
        <taxon>Piroplasmida</taxon>
        <taxon>Babesiidae</taxon>
        <taxon>Babesia</taxon>
    </lineage>
</organism>
<protein>
    <submittedName>
        <fullName evidence="2">Uncharacterized protein</fullName>
    </submittedName>
</protein>
<dbReference type="EMBL" id="BPLF01000001">
    <property type="protein sequence ID" value="GIX61996.1"/>
    <property type="molecule type" value="Genomic_DNA"/>
</dbReference>
<feature type="region of interest" description="Disordered" evidence="1">
    <location>
        <begin position="291"/>
        <end position="316"/>
    </location>
</feature>
<evidence type="ECO:0000313" key="3">
    <source>
        <dbReference type="Proteomes" id="UP001497744"/>
    </source>
</evidence>
<reference evidence="2 3" key="1">
    <citation type="submission" date="2021-06" db="EMBL/GenBank/DDBJ databases">
        <title>Genome sequence of Babesia caballi.</title>
        <authorList>
            <person name="Yamagishi J."/>
            <person name="Kidaka T."/>
            <person name="Ochi A."/>
        </authorList>
    </citation>
    <scope>NUCLEOTIDE SEQUENCE [LARGE SCALE GENOMIC DNA]</scope>
    <source>
        <strain evidence="2">USDA-D6B2</strain>
    </source>
</reference>
<name>A0AAV4LPI7_BABCB</name>